<dbReference type="PANTHER" id="PTHR12221:SF6">
    <property type="entry name" value="PESCADILLO HOMOLOG"/>
    <property type="match status" value="1"/>
</dbReference>
<evidence type="ECO:0000256" key="1">
    <source>
        <dbReference type="ARBA" id="ARBA00004123"/>
    </source>
</evidence>
<feature type="region of interest" description="Disordered" evidence="2">
    <location>
        <begin position="1"/>
        <end position="23"/>
    </location>
</feature>
<reference evidence="3 4" key="1">
    <citation type="journal article" date="2022" name="bioRxiv">
        <title>Genomics of Preaxostyla Flagellates Illuminates Evolutionary Transitions and the Path Towards Mitochondrial Loss.</title>
        <authorList>
            <person name="Novak L.V.F."/>
            <person name="Treitli S.C."/>
            <person name="Pyrih J."/>
            <person name="Halakuc P."/>
            <person name="Pipaliya S.V."/>
            <person name="Vacek V."/>
            <person name="Brzon O."/>
            <person name="Soukal P."/>
            <person name="Eme L."/>
            <person name="Dacks J.B."/>
            <person name="Karnkowska A."/>
            <person name="Elias M."/>
            <person name="Hampl V."/>
        </authorList>
    </citation>
    <scope>NUCLEOTIDE SEQUENCE [LARGE SCALE GENOMIC DNA]</scope>
    <source>
        <strain evidence="3">NAU3</strain>
        <tissue evidence="3">Gut</tissue>
    </source>
</reference>
<dbReference type="EMBL" id="JARBJD010000023">
    <property type="protein sequence ID" value="KAK2960356.1"/>
    <property type="molecule type" value="Genomic_DNA"/>
</dbReference>
<keyword evidence="4" id="KW-1185">Reference proteome</keyword>
<comment type="caution">
    <text evidence="3">The sequence shown here is derived from an EMBL/GenBank/DDBJ whole genome shotgun (WGS) entry which is preliminary data.</text>
</comment>
<comment type="subcellular location">
    <subcellularLocation>
        <location evidence="1">Nucleus</location>
    </subcellularLocation>
</comment>
<dbReference type="Proteomes" id="UP001281761">
    <property type="component" value="Unassembled WGS sequence"/>
</dbReference>
<dbReference type="Pfam" id="PF06732">
    <property type="entry name" value="Pescadillo_N"/>
    <property type="match status" value="1"/>
</dbReference>
<dbReference type="PANTHER" id="PTHR12221">
    <property type="entry name" value="PESCADILLO - RELATED"/>
    <property type="match status" value="1"/>
</dbReference>
<sequence length="159" mass="18275">MGLEPTTSASGGQRTIHCTTEPSTSGKNRLLCMWSNVSSMGKVTAKKPKYIPRSQAVRKLHVSDRLFKRLCILNGIFPRVPNQAMKDKSKVYYHVNDIKYLARSPVLEKLRAKKISTKRIRRTLRSGDQEHADRLKKIAPKIPISFVLKERYHFFNYSS</sequence>
<evidence type="ECO:0000256" key="2">
    <source>
        <dbReference type="SAM" id="MobiDB-lite"/>
    </source>
</evidence>
<accession>A0ABQ9Y998</accession>
<gene>
    <name evidence="3" type="ORF">BLNAU_4573</name>
</gene>
<organism evidence="3 4">
    <name type="scientific">Blattamonas nauphoetae</name>
    <dbReference type="NCBI Taxonomy" id="2049346"/>
    <lineage>
        <taxon>Eukaryota</taxon>
        <taxon>Metamonada</taxon>
        <taxon>Preaxostyla</taxon>
        <taxon>Oxymonadida</taxon>
        <taxon>Blattamonas</taxon>
    </lineage>
</organism>
<evidence type="ECO:0000313" key="4">
    <source>
        <dbReference type="Proteomes" id="UP001281761"/>
    </source>
</evidence>
<protein>
    <submittedName>
        <fullName evidence="3">Pescadillo</fullName>
    </submittedName>
</protein>
<name>A0ABQ9Y998_9EUKA</name>
<evidence type="ECO:0000313" key="3">
    <source>
        <dbReference type="EMBL" id="KAK2960356.1"/>
    </source>
</evidence>
<proteinExistence type="predicted"/>
<dbReference type="InterPro" id="IPR010613">
    <property type="entry name" value="PES"/>
</dbReference>